<dbReference type="InterPro" id="IPR020806">
    <property type="entry name" value="PKS_PP-bd"/>
</dbReference>
<dbReference type="GO" id="GO:0004467">
    <property type="term" value="F:long-chain fatty acid-CoA ligase activity"/>
    <property type="evidence" value="ECO:0007669"/>
    <property type="project" value="TreeGrafter"/>
</dbReference>
<feature type="binding site" evidence="5">
    <location>
        <position position="627"/>
    </location>
    <ligand>
        <name>AMP</name>
        <dbReference type="ChEBI" id="CHEBI:456215"/>
    </ligand>
</feature>
<dbReference type="InterPro" id="IPR000873">
    <property type="entry name" value="AMP-dep_synth/lig_dom"/>
</dbReference>
<dbReference type="GO" id="GO:0031177">
    <property type="term" value="F:phosphopantetheine binding"/>
    <property type="evidence" value="ECO:0007669"/>
    <property type="project" value="UniProtKB-UniRule"/>
</dbReference>
<feature type="binding site" evidence="5">
    <location>
        <position position="971"/>
    </location>
    <ligand>
        <name>NADP(+)</name>
        <dbReference type="ChEBI" id="CHEBI:58349"/>
    </ligand>
</feature>
<dbReference type="InterPro" id="IPR036736">
    <property type="entry name" value="ACP-like_sf"/>
</dbReference>
<evidence type="ECO:0000313" key="8">
    <source>
        <dbReference type="Proteomes" id="UP000195331"/>
    </source>
</evidence>
<evidence type="ECO:0000256" key="1">
    <source>
        <dbReference type="ARBA" id="ARBA00022450"/>
    </source>
</evidence>
<protein>
    <recommendedName>
        <fullName evidence="5">Carboxylic acid reductase</fullName>
        <shortName evidence="5">CAR</shortName>
        <ecNumber evidence="5">1.2.1.-</ecNumber>
    </recommendedName>
    <alternativeName>
        <fullName evidence="5">ATP/NADPH-dependent carboxylic acid reductase</fullName>
    </alternativeName>
</protein>
<dbReference type="EMBL" id="CP020809">
    <property type="protein sequence ID" value="ART70416.1"/>
    <property type="molecule type" value="Genomic_DNA"/>
</dbReference>
<dbReference type="Pfam" id="PF07993">
    <property type="entry name" value="NAD_binding_4"/>
    <property type="match status" value="1"/>
</dbReference>
<dbReference type="InterPro" id="IPR020845">
    <property type="entry name" value="AMP-binding_CS"/>
</dbReference>
<dbReference type="Pfam" id="PF00550">
    <property type="entry name" value="PP-binding"/>
    <property type="match status" value="1"/>
</dbReference>
<dbReference type="Gene3D" id="3.40.50.720">
    <property type="entry name" value="NAD(P)-binding Rossmann-like Domain"/>
    <property type="match status" value="1"/>
</dbReference>
<comment type="catalytic activity">
    <reaction evidence="5">
        <text>a carboxylate + ATP + NADPH + H(+) = an aldehyde + AMP + diphosphate + NADP(+)</text>
        <dbReference type="Rhea" id="RHEA:50916"/>
        <dbReference type="ChEBI" id="CHEBI:15378"/>
        <dbReference type="ChEBI" id="CHEBI:17478"/>
        <dbReference type="ChEBI" id="CHEBI:29067"/>
        <dbReference type="ChEBI" id="CHEBI:30616"/>
        <dbReference type="ChEBI" id="CHEBI:33019"/>
        <dbReference type="ChEBI" id="CHEBI:57783"/>
        <dbReference type="ChEBI" id="CHEBI:58349"/>
        <dbReference type="ChEBI" id="CHEBI:456215"/>
    </reaction>
</comment>
<dbReference type="GO" id="GO:0005524">
    <property type="term" value="F:ATP binding"/>
    <property type="evidence" value="ECO:0007669"/>
    <property type="project" value="UniProtKB-UniRule"/>
</dbReference>
<dbReference type="PANTHER" id="PTHR43272">
    <property type="entry name" value="LONG-CHAIN-FATTY-ACID--COA LIGASE"/>
    <property type="match status" value="1"/>
</dbReference>
<evidence type="ECO:0000259" key="6">
    <source>
        <dbReference type="PROSITE" id="PS50075"/>
    </source>
</evidence>
<dbReference type="SUPFAM" id="SSF56801">
    <property type="entry name" value="Acetyl-CoA synthetase-like"/>
    <property type="match status" value="1"/>
</dbReference>
<feature type="binding site" evidence="5">
    <location>
        <position position="835"/>
    </location>
    <ligand>
        <name>NADP(+)</name>
        <dbReference type="ChEBI" id="CHEBI:58349"/>
    </ligand>
</feature>
<comment type="cofactor">
    <cofactor evidence="5">
        <name>pantetheine 4'-phosphate</name>
        <dbReference type="ChEBI" id="CHEBI:47942"/>
    </cofactor>
    <text evidence="5">Binds 1 phosphopantetheine covalently.</text>
</comment>
<name>A0A1Y0C5T9_9MYCO</name>
<feature type="binding site" evidence="5">
    <location>
        <begin position="891"/>
        <end position="893"/>
    </location>
    <ligand>
        <name>NADP(+)</name>
        <dbReference type="ChEBI" id="CHEBI:58349"/>
    </ligand>
</feature>
<keyword evidence="5" id="KW-0560">Oxidoreductase</keyword>
<dbReference type="InterPro" id="IPR010080">
    <property type="entry name" value="Thioester_reductase-like_dom"/>
</dbReference>
<dbReference type="GO" id="GO:0016620">
    <property type="term" value="F:oxidoreductase activity, acting on the aldehyde or oxo group of donors, NAD or NADP as acceptor"/>
    <property type="evidence" value="ECO:0007669"/>
    <property type="project" value="UniProtKB-UniRule"/>
</dbReference>
<feature type="binding site" evidence="5">
    <location>
        <position position="513"/>
    </location>
    <ligand>
        <name>AMP</name>
        <dbReference type="ChEBI" id="CHEBI:456215"/>
    </ligand>
</feature>
<dbReference type="NCBIfam" id="TIGR01746">
    <property type="entry name" value="Thioester-redct"/>
    <property type="match status" value="1"/>
</dbReference>
<dbReference type="InterPro" id="IPR013120">
    <property type="entry name" value="FAR_NAD-bd"/>
</dbReference>
<sequence>MSNETREERLETRLAALYANDPQFAAARPDEAVSTAVDRPGLRLPAIVKEVMAGYADRPALGTRAVELVTDANGRTSAQLLPRFETITYRQLGDRIQAVTNAWHNHPVKPGDRVAILGFTSVDYTTIDVALIELGAVSVPLQTSAPVTQLRPIIAETEPKVIASSVDFLDDAVALIQSGPAPARLVVFDYRPAVDDQREAFEAAKAALAGTDIQVEAFTDVLDRGRSLADAPLYVSGQADPLTLLIYTSGSTGTPKGAMYPENKVSTMWRIASKASWDENQSVLPAITLNFMPMSHVMGRGILYATISSGGTAYFAARSDLSTFLEDLALVRPTQLSFVPRIWDMLFQEYQSRLDQRDADVSADARSTNVSADARSTNVSADARSTNVSAEEQVLAEVRQDLLGGRFVSAMTGSAPISAEMKAWVERLLEMHLLEGYGSTEAGSVFVDGHIQRPPVIDYKLADVPELGYLGTDRPHPRGELLVKSEQMFPGYYKRPEITAEMFDADGYYRTGDIVAEIGPDQVEYLDRRNNVLKLSQGEFVTVSKLEAVFGDSPLVRQIYLYGNSARAYLLAVVVPTDPAVSKQAISDSLQDAARAANLQSYEVPRDFLIETTPFTLENGLLTGIRKLARPKLKAHYGDRLEQLYTDLAEGQANELRELRRHGADAPVLDTVSRAAGALLGASTADLRPDAHFTDLGGDSLSALTFSNLLHEIFEVDVPVGVIVSPANDLAAIAAYLEAERQGSKRPTYASVHGRDATEVHAADLTLDKFIDAATLAAAPALPKAPAEVRTVLLTGATGLLGRYLALEWLERMDLVDGKVIALVRARSDEEARARLDAIFDTGDAKLLAHYQNLAADHLEVIAGDKGESDLGLDRETWQHLADTVDLIVDPAALVNHVLPYSQLFGPNALGTAELIRIALTTKIKPFVYVSTIGVGWGITPGEFVENADIRQISATRQVDDSYANGYGNSKWAGEVLLREAHDLCGLPVSVFRCDMILADTTYSGQLNLPDMFTRMMFSLVATGIAPGSFYELAADGTRQRAHYDGLPVEFIAEAISTLGVRVTDGFETYHVMNPYDDGLGLDEFVDWLIEAGYPVHRIDDYATWLQRFDTALRALPDKQRQASLLPLLHNYQQPSRPMLGAGAPTDHFREAVQEAKIGPDKDIPHVTPAVIVQYITNLQQLGLL</sequence>
<dbReference type="InterPro" id="IPR042099">
    <property type="entry name" value="ANL_N_sf"/>
</dbReference>
<dbReference type="AlphaFoldDB" id="A0A1Y0C5T9"/>
<accession>A0A1Y0C5T9</accession>
<dbReference type="InterPro" id="IPR036291">
    <property type="entry name" value="NAD(P)-bd_dom_sf"/>
</dbReference>
<gene>
    <name evidence="5" type="primary">car</name>
    <name evidence="7" type="ORF">BTO20_19270</name>
</gene>
<dbReference type="GO" id="GO:0016020">
    <property type="term" value="C:membrane"/>
    <property type="evidence" value="ECO:0007669"/>
    <property type="project" value="TreeGrafter"/>
</dbReference>
<dbReference type="Pfam" id="PF00501">
    <property type="entry name" value="AMP-binding"/>
    <property type="match status" value="1"/>
</dbReference>
<evidence type="ECO:0000256" key="3">
    <source>
        <dbReference type="ARBA" id="ARBA00022741"/>
    </source>
</evidence>
<keyword evidence="2 5" id="KW-0597">Phosphoprotein</keyword>
<feature type="modified residue" description="O-(pantetheine 4'-phosphoryl)serine" evidence="5">
    <location>
        <position position="700"/>
    </location>
</feature>
<organism evidence="7 8">
    <name type="scientific">Mycobacterium dioxanotrophicus</name>
    <dbReference type="NCBI Taxonomy" id="482462"/>
    <lineage>
        <taxon>Bacteria</taxon>
        <taxon>Bacillati</taxon>
        <taxon>Actinomycetota</taxon>
        <taxon>Actinomycetes</taxon>
        <taxon>Mycobacteriales</taxon>
        <taxon>Mycobacteriaceae</taxon>
        <taxon>Mycobacterium</taxon>
    </lineage>
</organism>
<dbReference type="PROSITE" id="PS00455">
    <property type="entry name" value="AMP_BINDING"/>
    <property type="match status" value="1"/>
</dbReference>
<feature type="binding site" evidence="5">
    <location>
        <position position="825"/>
    </location>
    <ligand>
        <name>NADP(+)</name>
        <dbReference type="ChEBI" id="CHEBI:58349"/>
    </ligand>
</feature>
<comment type="similarity">
    <text evidence="5">Belongs to the ATP-dependent AMP-binding enzyme family. Carboxylic acid reductase subfamily.</text>
</comment>
<dbReference type="KEGG" id="mdx:BTO20_19270"/>
<feature type="binding site" evidence="5">
    <location>
        <begin position="525"/>
        <end position="528"/>
    </location>
    <ligand>
        <name>AMP</name>
        <dbReference type="ChEBI" id="CHEBI:456215"/>
    </ligand>
</feature>
<feature type="binding site" evidence="5">
    <location>
        <position position="440"/>
    </location>
    <ligand>
        <name>AMP</name>
        <dbReference type="ChEBI" id="CHEBI:456215"/>
    </ligand>
</feature>
<dbReference type="PROSITE" id="PS50075">
    <property type="entry name" value="CARRIER"/>
    <property type="match status" value="1"/>
</dbReference>
<reference evidence="7 8" key="1">
    <citation type="submission" date="2017-04" db="EMBL/GenBank/DDBJ databases">
        <title>Whole Genome Sequence of 1,4-Dioxane Degrading Bacterium Mycobacterium dioxanotrophicus PH-06.</title>
        <authorList>
            <person name="He Y."/>
        </authorList>
    </citation>
    <scope>NUCLEOTIDE SEQUENCE [LARGE SCALE GENOMIC DNA]</scope>
    <source>
        <strain evidence="7 8">PH-06</strain>
    </source>
</reference>
<dbReference type="OrthoDB" id="2472181at2"/>
<comment type="caution">
    <text evidence="5">Lacks conserved residue(s) required for the propagation of feature annotation.</text>
</comment>
<proteinExistence type="inferred from homology"/>
<evidence type="ECO:0000313" key="7">
    <source>
        <dbReference type="EMBL" id="ART70416.1"/>
    </source>
</evidence>
<keyword evidence="4 5" id="KW-0067">ATP-binding</keyword>
<feature type="binding site" evidence="5">
    <location>
        <position position="931"/>
    </location>
    <ligand>
        <name>NADP(+)</name>
        <dbReference type="ChEBI" id="CHEBI:58349"/>
    </ligand>
</feature>
<dbReference type="HAMAP" id="MF_02247">
    <property type="entry name" value="Carbox_acid_reduct"/>
    <property type="match status" value="1"/>
</dbReference>
<feature type="binding site" evidence="5">
    <location>
        <position position="296"/>
    </location>
    <ligand>
        <name>AMP</name>
        <dbReference type="ChEBI" id="CHEBI:456215"/>
    </ligand>
</feature>
<keyword evidence="1 5" id="KW-0596">Phosphopantetheine</keyword>
<feature type="binding site" evidence="5">
    <location>
        <begin position="435"/>
        <end position="436"/>
    </location>
    <ligand>
        <name>AMP</name>
        <dbReference type="ChEBI" id="CHEBI:456215"/>
    </ligand>
</feature>
<evidence type="ECO:0000256" key="2">
    <source>
        <dbReference type="ARBA" id="ARBA00022553"/>
    </source>
</evidence>
<comment type="domain">
    <text evidence="5">The N-terminal domain likely catalyzes substrate activation by formation of an initial acyl-AMP intermediate, the central region contains the phosphopantetheine attachment site, and the C-terminal domain catalyzes the reduction by NADPH of the intermediate thioester formed from the attack of the phosphopantetheine thiol at the carbonyl carbon of acyl-AMP.</text>
</comment>
<comment type="function">
    <text evidence="5">Catalyzes the ATP- and NADPH-dependent reduction of carboxylic acids to the corresponding aldehydes.</text>
</comment>
<keyword evidence="3 5" id="KW-0547">Nucleotide-binding</keyword>
<feature type="binding site" evidence="5">
    <location>
        <position position="414"/>
    </location>
    <ligand>
        <name>AMP</name>
        <dbReference type="ChEBI" id="CHEBI:456215"/>
    </ligand>
</feature>
<dbReference type="Gene3D" id="1.10.1200.10">
    <property type="entry name" value="ACP-like"/>
    <property type="match status" value="1"/>
</dbReference>
<dbReference type="EC" id="1.2.1.-" evidence="5"/>
<evidence type="ECO:0000256" key="5">
    <source>
        <dbReference type="HAMAP-Rule" id="MF_02247"/>
    </source>
</evidence>
<feature type="binding site" evidence="5">
    <location>
        <position position="534"/>
    </location>
    <ligand>
        <name>AMP</name>
        <dbReference type="ChEBI" id="CHEBI:456215"/>
    </ligand>
</feature>
<dbReference type="CDD" id="cd05235">
    <property type="entry name" value="SDR_e1"/>
    <property type="match status" value="1"/>
</dbReference>
<keyword evidence="8" id="KW-1185">Reference proteome</keyword>
<dbReference type="SUPFAM" id="SSF51735">
    <property type="entry name" value="NAD(P)-binding Rossmann-fold domains"/>
    <property type="match status" value="1"/>
</dbReference>
<feature type="binding site" evidence="5">
    <location>
        <position position="967"/>
    </location>
    <ligand>
        <name>NADP(+)</name>
        <dbReference type="ChEBI" id="CHEBI:58349"/>
    </ligand>
</feature>
<feature type="binding site" evidence="5">
    <location>
        <begin position="865"/>
        <end position="866"/>
    </location>
    <ligand>
        <name>NADP(+)</name>
        <dbReference type="ChEBI" id="CHEBI:58349"/>
    </ligand>
</feature>
<dbReference type="Proteomes" id="UP000195331">
    <property type="component" value="Chromosome"/>
</dbReference>
<dbReference type="InterPro" id="IPR009081">
    <property type="entry name" value="PP-bd_ACP"/>
</dbReference>
<dbReference type="InterPro" id="IPR046407">
    <property type="entry name" value="CAR"/>
</dbReference>
<keyword evidence="5" id="KW-0521">NADP</keyword>
<dbReference type="SUPFAM" id="SSF47336">
    <property type="entry name" value="ACP-like"/>
    <property type="match status" value="1"/>
</dbReference>
<evidence type="ECO:0000256" key="4">
    <source>
        <dbReference type="ARBA" id="ARBA00022840"/>
    </source>
</evidence>
<dbReference type="CDD" id="cd17632">
    <property type="entry name" value="AFD_CAR-like"/>
    <property type="match status" value="1"/>
</dbReference>
<feature type="domain" description="Carrier" evidence="6">
    <location>
        <begin position="666"/>
        <end position="741"/>
    </location>
</feature>
<dbReference type="Gene3D" id="3.40.50.12780">
    <property type="entry name" value="N-terminal domain of ligase-like"/>
    <property type="match status" value="1"/>
</dbReference>
<dbReference type="NCBIfam" id="NF041592">
    <property type="entry name" value="carboxyl_red"/>
    <property type="match status" value="1"/>
</dbReference>
<dbReference type="SMART" id="SM00823">
    <property type="entry name" value="PKS_PP"/>
    <property type="match status" value="1"/>
</dbReference>
<dbReference type="GO" id="GO:0050661">
    <property type="term" value="F:NADP binding"/>
    <property type="evidence" value="ECO:0007669"/>
    <property type="project" value="UniProtKB-UniRule"/>
</dbReference>
<dbReference type="PANTHER" id="PTHR43272:SF33">
    <property type="entry name" value="AMP-BINDING DOMAIN-CONTAINING PROTEIN-RELATED"/>
    <property type="match status" value="1"/>
</dbReference>
<dbReference type="RefSeq" id="WP_087077886.1">
    <property type="nucleotide sequence ID" value="NZ_CP020809.1"/>
</dbReference>